<accession>A0A4R2S237</accession>
<feature type="binding site" evidence="8">
    <location>
        <begin position="17"/>
        <end position="18"/>
    </location>
    <ligand>
        <name>ATP</name>
        <dbReference type="ChEBI" id="CHEBI:30616"/>
    </ligand>
</feature>
<dbReference type="Gene3D" id="3.40.50.620">
    <property type="entry name" value="HUPs"/>
    <property type="match status" value="1"/>
</dbReference>
<evidence type="ECO:0000256" key="8">
    <source>
        <dbReference type="HAMAP-Rule" id="MF_00140"/>
    </source>
</evidence>
<feature type="short sequence motif" description="'HIGH' region" evidence="8">
    <location>
        <begin position="10"/>
        <end position="18"/>
    </location>
</feature>
<dbReference type="Proteomes" id="UP000294746">
    <property type="component" value="Unassembled WGS sequence"/>
</dbReference>
<dbReference type="CDD" id="cd00806">
    <property type="entry name" value="TrpRS_core"/>
    <property type="match status" value="1"/>
</dbReference>
<dbReference type="GO" id="GO:0006436">
    <property type="term" value="P:tryptophanyl-tRNA aminoacylation"/>
    <property type="evidence" value="ECO:0007669"/>
    <property type="project" value="UniProtKB-UniRule"/>
</dbReference>
<keyword evidence="11" id="KW-1185">Reference proteome</keyword>
<proteinExistence type="inferred from homology"/>
<dbReference type="InterPro" id="IPR001412">
    <property type="entry name" value="aa-tRNA-synth_I_CS"/>
</dbReference>
<feature type="binding site" evidence="8">
    <location>
        <position position="133"/>
    </location>
    <ligand>
        <name>L-tryptophan</name>
        <dbReference type="ChEBI" id="CHEBI:57912"/>
    </ligand>
</feature>
<evidence type="ECO:0000256" key="3">
    <source>
        <dbReference type="ARBA" id="ARBA00022741"/>
    </source>
</evidence>
<dbReference type="PRINTS" id="PR01039">
    <property type="entry name" value="TRNASYNTHTRP"/>
</dbReference>
<dbReference type="RefSeq" id="WP_131848384.1">
    <property type="nucleotide sequence ID" value="NZ_SLXV01000010.1"/>
</dbReference>
<dbReference type="EMBL" id="SLXV01000010">
    <property type="protein sequence ID" value="TCP69310.1"/>
    <property type="molecule type" value="Genomic_DNA"/>
</dbReference>
<evidence type="ECO:0000313" key="10">
    <source>
        <dbReference type="EMBL" id="TCP69310.1"/>
    </source>
</evidence>
<feature type="binding site" evidence="8">
    <location>
        <begin position="145"/>
        <end position="147"/>
    </location>
    <ligand>
        <name>ATP</name>
        <dbReference type="ChEBI" id="CHEBI:30616"/>
    </ligand>
</feature>
<reference evidence="10 11" key="1">
    <citation type="submission" date="2019-03" db="EMBL/GenBank/DDBJ databases">
        <title>Genomic Encyclopedia of Type Strains, Phase IV (KMG-IV): sequencing the most valuable type-strain genomes for metagenomic binning, comparative biology and taxonomic classification.</title>
        <authorList>
            <person name="Goeker M."/>
        </authorList>
    </citation>
    <scope>NUCLEOTIDE SEQUENCE [LARGE SCALE GENOMIC DNA]</scope>
    <source>
        <strain evidence="10 11">DSM 46831</strain>
    </source>
</reference>
<dbReference type="PROSITE" id="PS00178">
    <property type="entry name" value="AA_TRNA_LIGASE_I"/>
    <property type="match status" value="1"/>
</dbReference>
<comment type="similarity">
    <text evidence="1 8 9">Belongs to the class-I aminoacyl-tRNA synthetase family.</text>
</comment>
<dbReference type="InterPro" id="IPR014729">
    <property type="entry name" value="Rossmann-like_a/b/a_fold"/>
</dbReference>
<comment type="subunit">
    <text evidence="8">Homodimer.</text>
</comment>
<sequence length="328" mass="36585">MKCVFSGVKPTGIITLGNYLGAIKRFVDVQDQAEQNFYSVVDLHALTVAQDPKEMYENTLNIAAVYLAVGLDPRKATLFVQSHVPAHAEASWMLTCLSRMGELNRMTQFKDKGRGSDSAGVGLFTYPVLMAADVLLYQTTHVPVGEDQKQHLELTRDLAERFNRDYGEIFVMPEPLIAEVGARIMGLQNPENKMSKSDDSDANYITLMDTPKEIEKKIKRAVTDSENAIYFDEENKPGVSNLLSIQSVLTGQNMDNIVQSYEGLGYGALKKNLIEITVDHLTPIQQRYQEIRHSEELTNILRHGAEHAEAVAGETLKKIKDALGLVRL</sequence>
<dbReference type="InterPro" id="IPR024109">
    <property type="entry name" value="Trp-tRNA-ligase_bac-type"/>
</dbReference>
<dbReference type="PANTHER" id="PTHR43766:SF1">
    <property type="entry name" value="TRYPTOPHAN--TRNA LIGASE, MITOCHONDRIAL"/>
    <property type="match status" value="1"/>
</dbReference>
<gene>
    <name evidence="8" type="primary">trpS</name>
    <name evidence="10" type="ORF">EDD57_11034</name>
</gene>
<dbReference type="FunFam" id="3.40.50.620:FF:000082">
    <property type="entry name" value="MSW1p Mitochondrial tryptophanyl-tRNA synthetase"/>
    <property type="match status" value="1"/>
</dbReference>
<dbReference type="InterPro" id="IPR002306">
    <property type="entry name" value="Trp-tRNA-ligase"/>
</dbReference>
<dbReference type="InterPro" id="IPR002305">
    <property type="entry name" value="aa-tRNA-synth_Ic"/>
</dbReference>
<feature type="binding site" evidence="8">
    <location>
        <begin position="193"/>
        <end position="197"/>
    </location>
    <ligand>
        <name>ATP</name>
        <dbReference type="ChEBI" id="CHEBI:30616"/>
    </ligand>
</feature>
<feature type="short sequence motif" description="'KMSKS' region" evidence="8">
    <location>
        <begin position="193"/>
        <end position="197"/>
    </location>
</feature>
<evidence type="ECO:0000256" key="9">
    <source>
        <dbReference type="RuleBase" id="RU363036"/>
    </source>
</evidence>
<dbReference type="HAMAP" id="MF_00140_B">
    <property type="entry name" value="Trp_tRNA_synth_B"/>
    <property type="match status" value="1"/>
</dbReference>
<comment type="catalytic activity">
    <reaction evidence="7 8">
        <text>tRNA(Trp) + L-tryptophan + ATP = L-tryptophyl-tRNA(Trp) + AMP + diphosphate + H(+)</text>
        <dbReference type="Rhea" id="RHEA:24080"/>
        <dbReference type="Rhea" id="RHEA-COMP:9671"/>
        <dbReference type="Rhea" id="RHEA-COMP:9705"/>
        <dbReference type="ChEBI" id="CHEBI:15378"/>
        <dbReference type="ChEBI" id="CHEBI:30616"/>
        <dbReference type="ChEBI" id="CHEBI:33019"/>
        <dbReference type="ChEBI" id="CHEBI:57912"/>
        <dbReference type="ChEBI" id="CHEBI:78442"/>
        <dbReference type="ChEBI" id="CHEBI:78535"/>
        <dbReference type="ChEBI" id="CHEBI:456215"/>
        <dbReference type="EC" id="6.1.1.2"/>
    </reaction>
</comment>
<dbReference type="GO" id="GO:0004830">
    <property type="term" value="F:tryptophan-tRNA ligase activity"/>
    <property type="evidence" value="ECO:0007669"/>
    <property type="project" value="UniProtKB-UniRule"/>
</dbReference>
<dbReference type="PANTHER" id="PTHR43766">
    <property type="entry name" value="TRYPTOPHAN--TRNA LIGASE, MITOCHONDRIAL"/>
    <property type="match status" value="1"/>
</dbReference>
<keyword evidence="4 8" id="KW-0067">ATP-binding</keyword>
<evidence type="ECO:0000256" key="6">
    <source>
        <dbReference type="ARBA" id="ARBA00023146"/>
    </source>
</evidence>
<comment type="function">
    <text evidence="8">Catalyzes the attachment of tryptophan to tRNA(Trp).</text>
</comment>
<keyword evidence="5 8" id="KW-0648">Protein biosynthesis</keyword>
<feature type="binding site" evidence="8">
    <location>
        <begin position="9"/>
        <end position="11"/>
    </location>
    <ligand>
        <name>ATP</name>
        <dbReference type="ChEBI" id="CHEBI:30616"/>
    </ligand>
</feature>
<evidence type="ECO:0000256" key="1">
    <source>
        <dbReference type="ARBA" id="ARBA00005594"/>
    </source>
</evidence>
<dbReference type="SUPFAM" id="SSF52374">
    <property type="entry name" value="Nucleotidylyl transferase"/>
    <property type="match status" value="1"/>
</dbReference>
<keyword evidence="6 8" id="KW-0030">Aminoacyl-tRNA synthetase</keyword>
<evidence type="ECO:0000256" key="2">
    <source>
        <dbReference type="ARBA" id="ARBA00022598"/>
    </source>
</evidence>
<comment type="subcellular location">
    <subcellularLocation>
        <location evidence="8">Cytoplasm</location>
    </subcellularLocation>
</comment>
<feature type="binding site" evidence="8">
    <location>
        <position position="184"/>
    </location>
    <ligand>
        <name>ATP</name>
        <dbReference type="ChEBI" id="CHEBI:30616"/>
    </ligand>
</feature>
<dbReference type="EC" id="6.1.1.2" evidence="8"/>
<keyword evidence="8" id="KW-0963">Cytoplasm</keyword>
<dbReference type="FunFam" id="1.10.240.10:FF:000002">
    <property type="entry name" value="Tryptophan--tRNA ligase"/>
    <property type="match status" value="1"/>
</dbReference>
<evidence type="ECO:0000256" key="5">
    <source>
        <dbReference type="ARBA" id="ARBA00022917"/>
    </source>
</evidence>
<evidence type="ECO:0000313" key="11">
    <source>
        <dbReference type="Proteomes" id="UP000294746"/>
    </source>
</evidence>
<dbReference type="Gene3D" id="1.10.240.10">
    <property type="entry name" value="Tyrosyl-Transfer RNA Synthetase"/>
    <property type="match status" value="1"/>
</dbReference>
<dbReference type="OrthoDB" id="9801042at2"/>
<keyword evidence="2 8" id="KW-0436">Ligase</keyword>
<keyword evidence="3 8" id="KW-0547">Nucleotide-binding</keyword>
<name>A0A4R2S237_9BACL</name>
<dbReference type="NCBIfam" id="TIGR00233">
    <property type="entry name" value="trpS"/>
    <property type="match status" value="1"/>
</dbReference>
<dbReference type="AlphaFoldDB" id="A0A4R2S237"/>
<protein>
    <recommendedName>
        <fullName evidence="8">Tryptophan--tRNA ligase</fullName>
        <ecNumber evidence="8">6.1.1.2</ecNumber>
    </recommendedName>
    <alternativeName>
        <fullName evidence="8">Tryptophanyl-tRNA synthetase</fullName>
        <shortName evidence="8">TrpRS</shortName>
    </alternativeName>
</protein>
<comment type="caution">
    <text evidence="10">The sequence shown here is derived from an EMBL/GenBank/DDBJ whole genome shotgun (WGS) entry which is preliminary data.</text>
</comment>
<evidence type="ECO:0000256" key="4">
    <source>
        <dbReference type="ARBA" id="ARBA00022840"/>
    </source>
</evidence>
<evidence type="ECO:0000256" key="7">
    <source>
        <dbReference type="ARBA" id="ARBA00049929"/>
    </source>
</evidence>
<dbReference type="GO" id="GO:0005829">
    <property type="term" value="C:cytosol"/>
    <property type="evidence" value="ECO:0007669"/>
    <property type="project" value="TreeGrafter"/>
</dbReference>
<dbReference type="Pfam" id="PF00579">
    <property type="entry name" value="tRNA-synt_1b"/>
    <property type="match status" value="1"/>
</dbReference>
<dbReference type="GO" id="GO:0005524">
    <property type="term" value="F:ATP binding"/>
    <property type="evidence" value="ECO:0007669"/>
    <property type="project" value="UniProtKB-UniRule"/>
</dbReference>
<dbReference type="InterPro" id="IPR050203">
    <property type="entry name" value="Trp-tRNA_synthetase"/>
</dbReference>
<organism evidence="10 11">
    <name type="scientific">Baia soyae</name>
    <dbReference type="NCBI Taxonomy" id="1544746"/>
    <lineage>
        <taxon>Bacteria</taxon>
        <taxon>Bacillati</taxon>
        <taxon>Bacillota</taxon>
        <taxon>Bacilli</taxon>
        <taxon>Bacillales</taxon>
        <taxon>Thermoactinomycetaceae</taxon>
        <taxon>Baia</taxon>
    </lineage>
</organism>